<organism evidence="1 2">
    <name type="scientific">Halopseudomonas sabulinigri</name>
    <dbReference type="NCBI Taxonomy" id="472181"/>
    <lineage>
        <taxon>Bacteria</taxon>
        <taxon>Pseudomonadati</taxon>
        <taxon>Pseudomonadota</taxon>
        <taxon>Gammaproteobacteria</taxon>
        <taxon>Pseudomonadales</taxon>
        <taxon>Pseudomonadaceae</taxon>
        <taxon>Halopseudomonas</taxon>
    </lineage>
</organism>
<proteinExistence type="predicted"/>
<dbReference type="Proteomes" id="UP000243413">
    <property type="component" value="Chromosome I"/>
</dbReference>
<dbReference type="OrthoDB" id="9779797at2"/>
<sequence>MLTAAELGALARIALGHVEREYPHIEPLRLQSAADLLPPSQLHPIFYGSYDWHSCVHSYWLLARIRRLQPALPEVVQIDALFDRHLTPAKVAQECAFFQRQGNGSFERPYGWAWLLKLQAELSAAGLPWASTLQPLARELASRLCAYLPRLSAPIRSGAHTNTAFALLLAMDYAEACDDRALLTQIHASAAEFYLPDRACQAWEPGGEDFLSPALQEAALMQRLLPVAEFHRWFDAFLPELAQGEPAQLLTPAHSRDRSDGKLAHLDGLNLSRAWCLQALAADLPEAVRTRLEASAEAHLQVSLPHLRGDYMGEHWLATFALLALSVWG</sequence>
<dbReference type="Pfam" id="PF11199">
    <property type="entry name" value="DUF2891"/>
    <property type="match status" value="1"/>
</dbReference>
<dbReference type="RefSeq" id="WP_092287386.1">
    <property type="nucleotide sequence ID" value="NZ_LT629763.1"/>
</dbReference>
<dbReference type="AlphaFoldDB" id="A0A1H1UVM6"/>
<dbReference type="EMBL" id="LT629763">
    <property type="protein sequence ID" value="SDS76624.1"/>
    <property type="molecule type" value="Genomic_DNA"/>
</dbReference>
<gene>
    <name evidence="1" type="ORF">SAMN05216271_2679</name>
</gene>
<evidence type="ECO:0008006" key="3">
    <source>
        <dbReference type="Google" id="ProtNLM"/>
    </source>
</evidence>
<evidence type="ECO:0000313" key="2">
    <source>
        <dbReference type="Proteomes" id="UP000243413"/>
    </source>
</evidence>
<dbReference type="InterPro" id="IPR021365">
    <property type="entry name" value="DUF2891"/>
</dbReference>
<name>A0A1H1UVM6_9GAMM</name>
<accession>A0A1H1UVM6</accession>
<dbReference type="STRING" id="472181.SAMN05216271_2679"/>
<reference evidence="2" key="1">
    <citation type="submission" date="2016-10" db="EMBL/GenBank/DDBJ databases">
        <authorList>
            <person name="Varghese N."/>
            <person name="Submissions S."/>
        </authorList>
    </citation>
    <scope>NUCLEOTIDE SEQUENCE [LARGE SCALE GENOMIC DNA]</scope>
    <source>
        <strain evidence="2">JCM 14963</strain>
    </source>
</reference>
<evidence type="ECO:0000313" key="1">
    <source>
        <dbReference type="EMBL" id="SDS76624.1"/>
    </source>
</evidence>
<protein>
    <recommendedName>
        <fullName evidence="3">DUF2891 domain-containing protein</fullName>
    </recommendedName>
</protein>